<proteinExistence type="predicted"/>
<name>A0A6G0VZJ6_APHCR</name>
<dbReference type="EMBL" id="VUJU01010353">
    <property type="protein sequence ID" value="KAF0714653.1"/>
    <property type="molecule type" value="Genomic_DNA"/>
</dbReference>
<organism evidence="1 2">
    <name type="scientific">Aphis craccivora</name>
    <name type="common">Cowpea aphid</name>
    <dbReference type="NCBI Taxonomy" id="307492"/>
    <lineage>
        <taxon>Eukaryota</taxon>
        <taxon>Metazoa</taxon>
        <taxon>Ecdysozoa</taxon>
        <taxon>Arthropoda</taxon>
        <taxon>Hexapoda</taxon>
        <taxon>Insecta</taxon>
        <taxon>Pterygota</taxon>
        <taxon>Neoptera</taxon>
        <taxon>Paraneoptera</taxon>
        <taxon>Hemiptera</taxon>
        <taxon>Sternorrhyncha</taxon>
        <taxon>Aphidomorpha</taxon>
        <taxon>Aphidoidea</taxon>
        <taxon>Aphididae</taxon>
        <taxon>Aphidini</taxon>
        <taxon>Aphis</taxon>
        <taxon>Aphis</taxon>
    </lineage>
</organism>
<gene>
    <name evidence="1" type="ORF">FWK35_00018903</name>
</gene>
<dbReference type="Proteomes" id="UP000478052">
    <property type="component" value="Unassembled WGS sequence"/>
</dbReference>
<evidence type="ECO:0000313" key="2">
    <source>
        <dbReference type="Proteomes" id="UP000478052"/>
    </source>
</evidence>
<reference evidence="1 2" key="1">
    <citation type="submission" date="2019-08" db="EMBL/GenBank/DDBJ databases">
        <title>Whole genome of Aphis craccivora.</title>
        <authorList>
            <person name="Voronova N.V."/>
            <person name="Shulinski R.S."/>
            <person name="Bandarenka Y.V."/>
            <person name="Zhorov D.G."/>
            <person name="Warner D."/>
        </authorList>
    </citation>
    <scope>NUCLEOTIDE SEQUENCE [LARGE SCALE GENOMIC DNA]</scope>
    <source>
        <strain evidence="1">180601</strain>
        <tissue evidence="1">Whole Body</tissue>
    </source>
</reference>
<dbReference type="OrthoDB" id="6613158at2759"/>
<comment type="caution">
    <text evidence="1">The sequence shown here is derived from an EMBL/GenBank/DDBJ whole genome shotgun (WGS) entry which is preliminary data.</text>
</comment>
<accession>A0A6G0VZJ6</accession>
<protein>
    <submittedName>
        <fullName evidence="1">Uncharacterized protein</fullName>
    </submittedName>
</protein>
<evidence type="ECO:0000313" key="1">
    <source>
        <dbReference type="EMBL" id="KAF0714653.1"/>
    </source>
</evidence>
<sequence length="231" mass="26102">MPGSGRADNHSVCLQPYTVSHVSTVLSQSLNFSVFNMAGSIADNSALYKKKTFTYVPPTPPTELIESISYTLDFAARKFVHIGIDPSGKLQVVVHLLTSSRHVHISTLFEKNILVIEAKNREGCRVLLNRDDLLRLQYLECSIFESIVRQEVFIAPLVKIQYEEIFKYLDKKCTQHNSLPKNADKMVVFIKNIQDDQVVKSIPNSSKQIQMCAAEQLAESLLHKRANNSHE</sequence>
<keyword evidence="2" id="KW-1185">Reference proteome</keyword>
<dbReference type="AlphaFoldDB" id="A0A6G0VZJ6"/>